<dbReference type="GO" id="GO:0016874">
    <property type="term" value="F:ligase activity"/>
    <property type="evidence" value="ECO:0007669"/>
    <property type="project" value="UniProtKB-KW"/>
</dbReference>
<name>A0A9Q8UV27_PASFU</name>
<dbReference type="SUPFAM" id="SSF56801">
    <property type="entry name" value="Acetyl-CoA synthetase-like"/>
    <property type="match status" value="1"/>
</dbReference>
<dbReference type="Pfam" id="PF00668">
    <property type="entry name" value="Condensation"/>
    <property type="match status" value="1"/>
</dbReference>
<reference evidence="5" key="2">
    <citation type="journal article" date="2022" name="Microb. Genom.">
        <title>A chromosome-scale genome assembly of the tomato pathogen Cladosporium fulvum reveals a compartmentalized genome architecture and the presence of a dispensable chromosome.</title>
        <authorList>
            <person name="Zaccaron A.Z."/>
            <person name="Chen L.H."/>
            <person name="Samaras A."/>
            <person name="Stergiopoulos I."/>
        </authorList>
    </citation>
    <scope>NUCLEOTIDE SEQUENCE</scope>
    <source>
        <strain evidence="5">Race5_Kim</strain>
    </source>
</reference>
<dbReference type="SUPFAM" id="SSF47336">
    <property type="entry name" value="ACP-like"/>
    <property type="match status" value="1"/>
</dbReference>
<dbReference type="InterPro" id="IPR023213">
    <property type="entry name" value="CAT-like_dom_sf"/>
</dbReference>
<dbReference type="GeneID" id="71992540"/>
<dbReference type="Gene3D" id="3.30.559.30">
    <property type="entry name" value="Nonribosomal peptide synthetase, condensation domain"/>
    <property type="match status" value="1"/>
</dbReference>
<dbReference type="GO" id="GO:0031177">
    <property type="term" value="F:phosphopantetheine binding"/>
    <property type="evidence" value="ECO:0007669"/>
    <property type="project" value="TreeGrafter"/>
</dbReference>
<dbReference type="AlphaFoldDB" id="A0A9Q8UV27"/>
<evidence type="ECO:0000256" key="2">
    <source>
        <dbReference type="ARBA" id="ARBA00022553"/>
    </source>
</evidence>
<keyword evidence="3 5" id="KW-0436">Ligase</keyword>
<accession>A0A9Q8UV27</accession>
<proteinExistence type="predicted"/>
<dbReference type="InterPro" id="IPR001242">
    <property type="entry name" value="Condensation_dom"/>
</dbReference>
<dbReference type="Gene3D" id="3.40.50.12780">
    <property type="entry name" value="N-terminal domain of ligase-like"/>
    <property type="match status" value="1"/>
</dbReference>
<dbReference type="InterPro" id="IPR045851">
    <property type="entry name" value="AMP-bd_C_sf"/>
</dbReference>
<evidence type="ECO:0000256" key="3">
    <source>
        <dbReference type="ARBA" id="ARBA00022598"/>
    </source>
</evidence>
<sequence>MSPHSTLAEGRGGELDLPIVTLQELFTGLAEDFPDKTALICRHQSADFLHQTSESSNVPSPCLRWTHSQLYDAGHLLATRLHALGLRNGMRIAAFLRNGAQFAVGLYAAALLGAVFVPINPAMAGKPEEVDHMLHTADASALLAWDVDMAKALDRALSEGHAAKLMVKAICNTADTCPDGWHKLEALLDPNSGYDQLPLEDANKAHLDDLAVIIFTSGTTSRPKGVKQLHRTLVAAVRSSTQNHALDSSRSFCDNLPSFHIFGITYMLNWWSAGGSVCFPSELFDPEATLQAINDEKLTNIAGVPTMYQAMIRAKASMNVSMESVLAAQISGTALSPEILKQISQGLGVQKVATSFGMSEATPLCAVPYRDLPYDFSKSELVCLGKPGPGARIRICKPNSREVVERGESGELHAGGLMVTNGYLGGAKGEFYEDDGTSWLVSGDQAVMEPSGEIFVMGRYKDLIIRGGENISPASIEAVVDTLPGITSQVIGVPDEIAGEVPLAIIKPTTGDAIDKYGVREVVAKRMGELYIPAETISIQDLGIEDFPKTDSGKVQKAELRGVVANFLSNRDEQENATNRSSSNQDTLHQVWSDLLGMSKAKLDVSTSILDLADSITIMRASSKIKRKMGHVLTTGEVVEYPTIEQQAELLDSRDGTMCKSPNTPPVAIRQGPPGVSDMAHALGNPRSVEHARMAFESVASELGLSWEQDVEDVVPIWDFGQVLLRRLRAQSWNHRHAWVATKASAKQLRSALETALTHQPMLRTMAAQPEGSPPLHYIVRPSETWFNAVITEVDAVENAEDLRTLCLNDPKLDFAASPGPLFRAIIVPIKGTGTAGLVYQAQHSCFDGLSIPNLREDLKTILSEGQNASIAPRTPYKVFADALLLHRSSAQANADVEYHVRRLRGLGKMEQSFWPIQRAPEWFKGNFADAADDLIKKRPLIDGDKSIGVDGVTKRTKLPHLQKLIKEHGFSAPAILKTALALLNSHYTNTNIAIFTNYDAGRNWPFLSPWIAEHLPNAMDINGPTFEAVLNNITIDPNESVLTMISSINNEQTLLTKHAHAPLFEIQKQLGNDVPAGTDLTDIMRRQIFNWLPGLKEAMSESDDSPLKRTQVQSRSDVGILWNCGMLDQEMFQMNASYDDAQLRKAEVEEAVERLFGIARWITEPGNWEKGVGECSKEKS</sequence>
<gene>
    <name evidence="5" type="ORF">CLAFUR5_12662</name>
</gene>
<evidence type="ECO:0000313" key="5">
    <source>
        <dbReference type="EMBL" id="UJO23412.1"/>
    </source>
</evidence>
<dbReference type="InterPro" id="IPR020845">
    <property type="entry name" value="AMP-binding_CS"/>
</dbReference>
<evidence type="ECO:0000313" key="6">
    <source>
        <dbReference type="Proteomes" id="UP000756132"/>
    </source>
</evidence>
<dbReference type="PANTHER" id="PTHR45527:SF1">
    <property type="entry name" value="FATTY ACID SYNTHASE"/>
    <property type="match status" value="1"/>
</dbReference>
<dbReference type="PANTHER" id="PTHR45527">
    <property type="entry name" value="NONRIBOSOMAL PEPTIDE SYNTHETASE"/>
    <property type="match status" value="1"/>
</dbReference>
<evidence type="ECO:0000256" key="1">
    <source>
        <dbReference type="ARBA" id="ARBA00022450"/>
    </source>
</evidence>
<dbReference type="InterPro" id="IPR025110">
    <property type="entry name" value="AMP-bd_C"/>
</dbReference>
<dbReference type="Gene3D" id="1.10.1200.10">
    <property type="entry name" value="ACP-like"/>
    <property type="match status" value="1"/>
</dbReference>
<dbReference type="OrthoDB" id="3631436at2759"/>
<dbReference type="Pfam" id="PF00550">
    <property type="entry name" value="PP-binding"/>
    <property type="match status" value="1"/>
</dbReference>
<keyword evidence="6" id="KW-1185">Reference proteome</keyword>
<dbReference type="Gene3D" id="3.30.559.10">
    <property type="entry name" value="Chloramphenicol acetyltransferase-like domain"/>
    <property type="match status" value="1"/>
</dbReference>
<dbReference type="SUPFAM" id="SSF52777">
    <property type="entry name" value="CoA-dependent acyltransferases"/>
    <property type="match status" value="2"/>
</dbReference>
<dbReference type="InterPro" id="IPR009081">
    <property type="entry name" value="PP-bd_ACP"/>
</dbReference>
<dbReference type="GO" id="GO:0043041">
    <property type="term" value="P:amino acid activation for nonribosomal peptide biosynthetic process"/>
    <property type="evidence" value="ECO:0007669"/>
    <property type="project" value="TreeGrafter"/>
</dbReference>
<dbReference type="InterPro" id="IPR000873">
    <property type="entry name" value="AMP-dep_synth/lig_dom"/>
</dbReference>
<dbReference type="EMBL" id="CP090173">
    <property type="protein sequence ID" value="UJO23412.1"/>
    <property type="molecule type" value="Genomic_DNA"/>
</dbReference>
<evidence type="ECO:0000259" key="4">
    <source>
        <dbReference type="PROSITE" id="PS50075"/>
    </source>
</evidence>
<protein>
    <submittedName>
        <fullName evidence="5">Acyl-CoA ligase sidI</fullName>
    </submittedName>
</protein>
<dbReference type="GO" id="GO:0005737">
    <property type="term" value="C:cytoplasm"/>
    <property type="evidence" value="ECO:0007669"/>
    <property type="project" value="TreeGrafter"/>
</dbReference>
<dbReference type="GO" id="GO:0044550">
    <property type="term" value="P:secondary metabolite biosynthetic process"/>
    <property type="evidence" value="ECO:0007669"/>
    <property type="project" value="TreeGrafter"/>
</dbReference>
<dbReference type="InterPro" id="IPR042099">
    <property type="entry name" value="ANL_N_sf"/>
</dbReference>
<dbReference type="Pfam" id="PF00501">
    <property type="entry name" value="AMP-binding"/>
    <property type="match status" value="1"/>
</dbReference>
<dbReference type="Pfam" id="PF13193">
    <property type="entry name" value="AMP-binding_C"/>
    <property type="match status" value="1"/>
</dbReference>
<dbReference type="InterPro" id="IPR036736">
    <property type="entry name" value="ACP-like_sf"/>
</dbReference>
<keyword evidence="1" id="KW-0596">Phosphopantetheine</keyword>
<organism evidence="5 6">
    <name type="scientific">Passalora fulva</name>
    <name type="common">Tomato leaf mold</name>
    <name type="synonym">Cladosporium fulvum</name>
    <dbReference type="NCBI Taxonomy" id="5499"/>
    <lineage>
        <taxon>Eukaryota</taxon>
        <taxon>Fungi</taxon>
        <taxon>Dikarya</taxon>
        <taxon>Ascomycota</taxon>
        <taxon>Pezizomycotina</taxon>
        <taxon>Dothideomycetes</taxon>
        <taxon>Dothideomycetidae</taxon>
        <taxon>Mycosphaerellales</taxon>
        <taxon>Mycosphaerellaceae</taxon>
        <taxon>Fulvia</taxon>
    </lineage>
</organism>
<feature type="domain" description="Carrier" evidence="4">
    <location>
        <begin position="579"/>
        <end position="655"/>
    </location>
</feature>
<keyword evidence="2" id="KW-0597">Phosphoprotein</keyword>
<dbReference type="RefSeq" id="XP_047767778.1">
    <property type="nucleotide sequence ID" value="XM_047911810.1"/>
</dbReference>
<dbReference type="KEGG" id="ffu:CLAFUR5_12662"/>
<dbReference type="CDD" id="cd04433">
    <property type="entry name" value="AFD_class_I"/>
    <property type="match status" value="1"/>
</dbReference>
<dbReference type="Proteomes" id="UP000756132">
    <property type="component" value="Chromosome 11"/>
</dbReference>
<dbReference type="PROSITE" id="PS50075">
    <property type="entry name" value="CARRIER"/>
    <property type="match status" value="1"/>
</dbReference>
<reference evidence="5" key="1">
    <citation type="submission" date="2021-12" db="EMBL/GenBank/DDBJ databases">
        <authorList>
            <person name="Zaccaron A."/>
            <person name="Stergiopoulos I."/>
        </authorList>
    </citation>
    <scope>NUCLEOTIDE SEQUENCE</scope>
    <source>
        <strain evidence="5">Race5_Kim</strain>
    </source>
</reference>
<dbReference type="Gene3D" id="3.30.300.30">
    <property type="match status" value="1"/>
</dbReference>
<dbReference type="PROSITE" id="PS00455">
    <property type="entry name" value="AMP_BINDING"/>
    <property type="match status" value="1"/>
</dbReference>